<dbReference type="SUPFAM" id="SSF49899">
    <property type="entry name" value="Concanavalin A-like lectins/glucanases"/>
    <property type="match status" value="1"/>
</dbReference>
<dbReference type="AlphaFoldDB" id="A0A6C0EHK4"/>
<dbReference type="Pfam" id="PF13385">
    <property type="entry name" value="Laminin_G_3"/>
    <property type="match status" value="1"/>
</dbReference>
<proteinExistence type="predicted"/>
<name>A0A6C0EHK4_9ZZZZ</name>
<dbReference type="EMBL" id="MN738863">
    <property type="protein sequence ID" value="QHT28654.1"/>
    <property type="molecule type" value="Genomic_DNA"/>
</dbReference>
<dbReference type="InterPro" id="IPR013320">
    <property type="entry name" value="ConA-like_dom_sf"/>
</dbReference>
<accession>A0A6C0EHK4</accession>
<dbReference type="Gene3D" id="2.60.120.200">
    <property type="match status" value="1"/>
</dbReference>
<organism evidence="1">
    <name type="scientific">viral metagenome</name>
    <dbReference type="NCBI Taxonomy" id="1070528"/>
    <lineage>
        <taxon>unclassified sequences</taxon>
        <taxon>metagenomes</taxon>
        <taxon>organismal metagenomes</taxon>
    </lineage>
</organism>
<protein>
    <recommendedName>
        <fullName evidence="2">LamG-like jellyroll fold domain-containing protein</fullName>
    </recommendedName>
</protein>
<sequence>MNTYVYLVLGIIIFLILIRLKEKEKESFTTSYNNLLSDYICNKAMDDTAFNNEDACKAYPVNTYFNNITTLIIPNKTLINKTQIKILNTTDLKITKTVLNNYIENKFTQGTLLRKQNLIKKEALLACDNDSVCEAVSINNKHKNKVKLWGGGTHIINTKNKTLYSKNYNYEYSITFWIKITNLNKTWRNVFQHGNNSKRRFPGIWIKPNSTALQFGITTTHKDTTTYGEALYIENIPLNKWSHIAITVKNNTVETYLNGTSSNKLKLMGSILWPDNDKVYISNPWNETGQFELSKFQWIGIEINKYYIEDLAYSTFPDGPLNTINTHAIIDIPGTITFNPGWDEFKGALNLEEVRIRKEGNIIFMDGYIHFNRDIIPGKQINIGAVPKSYTPDRDCAFAIYIMGGYLICTVQKDSAIMIKATAHYKKHAIISLSNIRYPMMGGNKLDKDSNISYSTIGGYVFLSGKAKLYMGCYNDCKGRDLSKKIGNYDVEGCKEQAIKNNVTYYGLQYQNGIGKGNNPLGECWIGNTYGSQGSSSKCKTIGEEVYGQSCSNAVYKVMSKLNSSIISSYPINSFGINNSGKLHKINIVGNKILIKNGTSIISMEGISWSTYHGENLKLYNNYTSVNETTRPKVIIDNNIVKLTGTLIKHYRKTEKAESEKILHLDKKYRPKKTLTFLCYSDQGTVHIKVKNNGDIMWEGIDNGTSTNNKFSLDTIIFIYS</sequence>
<reference evidence="1" key="1">
    <citation type="journal article" date="2020" name="Nature">
        <title>Giant virus diversity and host interactions through global metagenomics.</title>
        <authorList>
            <person name="Schulz F."/>
            <person name="Roux S."/>
            <person name="Paez-Espino D."/>
            <person name="Jungbluth S."/>
            <person name="Walsh D.A."/>
            <person name="Denef V.J."/>
            <person name="McMahon K.D."/>
            <person name="Konstantinidis K.T."/>
            <person name="Eloe-Fadrosh E.A."/>
            <person name="Kyrpides N.C."/>
            <person name="Woyke T."/>
        </authorList>
    </citation>
    <scope>NUCLEOTIDE SEQUENCE</scope>
    <source>
        <strain evidence="1">GVMAG-M-3300001351-8</strain>
    </source>
</reference>
<evidence type="ECO:0008006" key="2">
    <source>
        <dbReference type="Google" id="ProtNLM"/>
    </source>
</evidence>
<evidence type="ECO:0000313" key="1">
    <source>
        <dbReference type="EMBL" id="QHT28654.1"/>
    </source>
</evidence>